<comment type="subcellular location">
    <subcellularLocation>
        <location evidence="2">Cytoplasm</location>
    </subcellularLocation>
</comment>
<accession>L7VNP2</accession>
<dbReference type="Pfam" id="PF02033">
    <property type="entry name" value="RBFA"/>
    <property type="match status" value="1"/>
</dbReference>
<keyword evidence="1 2" id="KW-0690">Ribosome biogenesis</keyword>
<dbReference type="GO" id="GO:0030490">
    <property type="term" value="P:maturation of SSU-rRNA"/>
    <property type="evidence" value="ECO:0007669"/>
    <property type="project" value="UniProtKB-UniRule"/>
</dbReference>
<reference evidence="3 4" key="1">
    <citation type="journal article" date="2013" name="Genome Announc.">
        <title>Complete genome sequence of Clostridium stercorarium subsp. stercorarium strain DSM 8532, a thermophilic degrader of plant cell wall fibers.</title>
        <authorList>
            <person name="Poehlein A."/>
            <person name="Zverlov V.V."/>
            <person name="Daniel R."/>
            <person name="Schwarz W.H."/>
            <person name="Liebl W."/>
        </authorList>
    </citation>
    <scope>NUCLEOTIDE SEQUENCE [LARGE SCALE GENOMIC DNA]</scope>
    <source>
        <strain evidence="4">ATCC 35414 / DSM 8532 / NCIMB 11754</strain>
    </source>
</reference>
<name>L7VNP2_THES1</name>
<organism evidence="3 4">
    <name type="scientific">Thermoclostridium stercorarium (strain ATCC 35414 / DSM 8532 / NCIMB 11754)</name>
    <name type="common">Clostridium stercorarium</name>
    <dbReference type="NCBI Taxonomy" id="1121335"/>
    <lineage>
        <taxon>Bacteria</taxon>
        <taxon>Bacillati</taxon>
        <taxon>Bacillota</taxon>
        <taxon>Clostridia</taxon>
        <taxon>Eubacteriales</taxon>
        <taxon>Oscillospiraceae</taxon>
        <taxon>Thermoclostridium</taxon>
    </lineage>
</organism>
<dbReference type="PANTHER" id="PTHR33515">
    <property type="entry name" value="RIBOSOME-BINDING FACTOR A, CHLOROPLASTIC-RELATED"/>
    <property type="match status" value="1"/>
</dbReference>
<protein>
    <recommendedName>
        <fullName evidence="2">Ribosome-binding factor A</fullName>
    </recommendedName>
</protein>
<dbReference type="InterPro" id="IPR015946">
    <property type="entry name" value="KH_dom-like_a/b"/>
</dbReference>
<evidence type="ECO:0000256" key="1">
    <source>
        <dbReference type="ARBA" id="ARBA00022517"/>
    </source>
</evidence>
<dbReference type="HAMAP" id="MF_00003">
    <property type="entry name" value="RbfA"/>
    <property type="match status" value="1"/>
</dbReference>
<gene>
    <name evidence="2 3" type="primary">rbfA</name>
    <name evidence="3" type="ordered locus">Cst_c10900</name>
</gene>
<comment type="function">
    <text evidence="2">One of several proteins that assist in the late maturation steps of the functional core of the 30S ribosomal subunit. Associates with free 30S ribosomal subunits (but not with 30S subunits that are part of 70S ribosomes or polysomes). Required for efficient processing of 16S rRNA. May interact with the 5'-terminal helix region of 16S rRNA.</text>
</comment>
<dbReference type="AlphaFoldDB" id="L7VNP2"/>
<dbReference type="GO" id="GO:0005829">
    <property type="term" value="C:cytosol"/>
    <property type="evidence" value="ECO:0007669"/>
    <property type="project" value="TreeGrafter"/>
</dbReference>
<dbReference type="InterPro" id="IPR000238">
    <property type="entry name" value="RbfA"/>
</dbReference>
<dbReference type="PROSITE" id="PS01319">
    <property type="entry name" value="RBFA"/>
    <property type="match status" value="1"/>
</dbReference>
<dbReference type="NCBIfam" id="TIGR00082">
    <property type="entry name" value="rbfA"/>
    <property type="match status" value="1"/>
</dbReference>
<dbReference type="Gene3D" id="3.30.300.20">
    <property type="match status" value="1"/>
</dbReference>
<dbReference type="eggNOG" id="COG0858">
    <property type="taxonomic scope" value="Bacteria"/>
</dbReference>
<dbReference type="KEGG" id="css:Cst_c10900"/>
<keyword evidence="2" id="KW-0963">Cytoplasm</keyword>
<comment type="subunit">
    <text evidence="2">Monomer. Binds 30S ribosomal subunits, but not 50S ribosomal subunits or 70S ribosomes.</text>
</comment>
<evidence type="ECO:0000313" key="3">
    <source>
        <dbReference type="EMBL" id="AGC68086.1"/>
    </source>
</evidence>
<dbReference type="InterPro" id="IPR020053">
    <property type="entry name" value="Ribosome-bd_factorA_CS"/>
</dbReference>
<comment type="similarity">
    <text evidence="2">Belongs to the RbfA family.</text>
</comment>
<dbReference type="GO" id="GO:0043024">
    <property type="term" value="F:ribosomal small subunit binding"/>
    <property type="evidence" value="ECO:0007669"/>
    <property type="project" value="TreeGrafter"/>
</dbReference>
<evidence type="ECO:0000256" key="2">
    <source>
        <dbReference type="HAMAP-Rule" id="MF_00003"/>
    </source>
</evidence>
<keyword evidence="4" id="KW-1185">Reference proteome</keyword>
<dbReference type="Proteomes" id="UP000011220">
    <property type="component" value="Chromosome"/>
</dbReference>
<dbReference type="PATRIC" id="fig|1121335.3.peg.1064"/>
<sequence length="116" mass="13507">MERTDRISVEIQKEVSDIIRNSIKDPRIPEMISVTRVEVTKDLRYAKVYISIYGSEEEKKNAMTALKGAAGFVRREIGQRIQLRYTPEIVFKEDNSIEQGLYISKLIDEIMHSEKE</sequence>
<dbReference type="InterPro" id="IPR023799">
    <property type="entry name" value="RbfA_dom_sf"/>
</dbReference>
<dbReference type="RefSeq" id="WP_015358775.1">
    <property type="nucleotide sequence ID" value="NC_020134.1"/>
</dbReference>
<dbReference type="STRING" id="1121335.Cst_c10900"/>
<evidence type="ECO:0000313" key="4">
    <source>
        <dbReference type="Proteomes" id="UP000011220"/>
    </source>
</evidence>
<dbReference type="EMBL" id="CP004044">
    <property type="protein sequence ID" value="AGC68086.1"/>
    <property type="molecule type" value="Genomic_DNA"/>
</dbReference>
<dbReference type="PANTHER" id="PTHR33515:SF1">
    <property type="entry name" value="RIBOSOME-BINDING FACTOR A, CHLOROPLASTIC-RELATED"/>
    <property type="match status" value="1"/>
</dbReference>
<dbReference type="SUPFAM" id="SSF89919">
    <property type="entry name" value="Ribosome-binding factor A, RbfA"/>
    <property type="match status" value="1"/>
</dbReference>
<proteinExistence type="inferred from homology"/>